<evidence type="ECO:0000313" key="2">
    <source>
        <dbReference type="EMBL" id="SNB75559.1"/>
    </source>
</evidence>
<dbReference type="OrthoDB" id="3818833at2"/>
<proteinExistence type="predicted"/>
<organism evidence="2 3">
    <name type="scientific">Thermoflexus hugenholtzii JAD2</name>
    <dbReference type="NCBI Taxonomy" id="877466"/>
    <lineage>
        <taxon>Bacteria</taxon>
        <taxon>Bacillati</taxon>
        <taxon>Chloroflexota</taxon>
        <taxon>Thermoflexia</taxon>
        <taxon>Thermoflexales</taxon>
        <taxon>Thermoflexaceae</taxon>
        <taxon>Thermoflexus</taxon>
    </lineage>
</organism>
<feature type="transmembrane region" description="Helical" evidence="1">
    <location>
        <begin position="116"/>
        <end position="137"/>
    </location>
</feature>
<reference evidence="3" key="1">
    <citation type="submission" date="2017-06" db="EMBL/GenBank/DDBJ databases">
        <authorList>
            <person name="Varghese N."/>
            <person name="Submissions S."/>
        </authorList>
    </citation>
    <scope>NUCLEOTIDE SEQUENCE [LARGE SCALE GENOMIC DNA]</scope>
    <source>
        <strain evidence="3">JAD2</strain>
    </source>
</reference>
<gene>
    <name evidence="2" type="ORF">SAMN02746019_00019990</name>
</gene>
<feature type="transmembrane region" description="Helical" evidence="1">
    <location>
        <begin position="228"/>
        <end position="248"/>
    </location>
</feature>
<keyword evidence="1" id="KW-0812">Transmembrane</keyword>
<dbReference type="Pfam" id="PF06182">
    <property type="entry name" value="ABC2_membrane_6"/>
    <property type="match status" value="1"/>
</dbReference>
<name>A0A212RSK1_9CHLR</name>
<feature type="transmembrane region" description="Helical" evidence="1">
    <location>
        <begin position="61"/>
        <end position="79"/>
    </location>
</feature>
<dbReference type="InParanoid" id="A0A212RSK1"/>
<evidence type="ECO:0000313" key="3">
    <source>
        <dbReference type="Proteomes" id="UP000197025"/>
    </source>
</evidence>
<evidence type="ECO:0000256" key="1">
    <source>
        <dbReference type="SAM" id="Phobius"/>
    </source>
</evidence>
<dbReference type="PANTHER" id="PTHR36833">
    <property type="entry name" value="SLR0610 PROTEIN-RELATED"/>
    <property type="match status" value="1"/>
</dbReference>
<dbReference type="AlphaFoldDB" id="A0A212RSK1"/>
<sequence>MTYLRVLLRFFQANLMAAMEYRADFLANALVAVASSLWTLAALQVFFMHRPRLGGWRYEEALIVAGLFIAFEGIMAALLRPNLEEIPEAIRQGTLDFVLLRPLDSQFLVSFQRMQIWHLTDILLGLGVVAWALARLGWPPADRLLLFGVMLLAGLVIFYSLLMILITLSFWFVEVGNIMELIYTFFEAGRFPATAFPTWVRIVLTFIVPIAFITTVPAQAVLGWLRPAGVATGLAIAAVLFAVSRAFWRYALRHYTSAGG</sequence>
<feature type="transmembrane region" description="Helical" evidence="1">
    <location>
        <begin position="198"/>
        <end position="222"/>
    </location>
</feature>
<keyword evidence="3" id="KW-1185">Reference proteome</keyword>
<dbReference type="RefSeq" id="WP_088572432.1">
    <property type="nucleotide sequence ID" value="NZ_FYEK01000077.1"/>
</dbReference>
<protein>
    <submittedName>
        <fullName evidence="2">ABC-2 type transport system permease protein</fullName>
    </submittedName>
</protein>
<feature type="transmembrane region" description="Helical" evidence="1">
    <location>
        <begin position="25"/>
        <end position="49"/>
    </location>
</feature>
<dbReference type="EMBL" id="FYEK01000077">
    <property type="protein sequence ID" value="SNB75559.1"/>
    <property type="molecule type" value="Genomic_DNA"/>
</dbReference>
<keyword evidence="1" id="KW-0472">Membrane</keyword>
<feature type="transmembrane region" description="Helical" evidence="1">
    <location>
        <begin position="144"/>
        <end position="162"/>
    </location>
</feature>
<dbReference type="PANTHER" id="PTHR36833:SF2">
    <property type="entry name" value="SLR0610 PROTEIN"/>
    <property type="match status" value="1"/>
</dbReference>
<keyword evidence="1" id="KW-1133">Transmembrane helix</keyword>
<accession>A0A212RSK1</accession>
<dbReference type="InterPro" id="IPR010390">
    <property type="entry name" value="ABC-2_transporter-like"/>
</dbReference>
<dbReference type="Proteomes" id="UP000197025">
    <property type="component" value="Unassembled WGS sequence"/>
</dbReference>